<dbReference type="AlphaFoldDB" id="A0A7J8BU54"/>
<reference evidence="1 2" key="1">
    <citation type="journal article" date="2020" name="Nature">
        <title>Six reference-quality genomes reveal evolution of bat adaptations.</title>
        <authorList>
            <person name="Jebb D."/>
            <person name="Huang Z."/>
            <person name="Pippel M."/>
            <person name="Hughes G.M."/>
            <person name="Lavrichenko K."/>
            <person name="Devanna P."/>
            <person name="Winkler S."/>
            <person name="Jermiin L.S."/>
            <person name="Skirmuntt E.C."/>
            <person name="Katzourakis A."/>
            <person name="Burkitt-Gray L."/>
            <person name="Ray D.A."/>
            <person name="Sullivan K.A.M."/>
            <person name="Roscito J.G."/>
            <person name="Kirilenko B.M."/>
            <person name="Davalos L.M."/>
            <person name="Corthals A.P."/>
            <person name="Power M.L."/>
            <person name="Jones G."/>
            <person name="Ransome R.D."/>
            <person name="Dechmann D.K.N."/>
            <person name="Locatelli A.G."/>
            <person name="Puechmaille S.J."/>
            <person name="Fedrigo O."/>
            <person name="Jarvis E.D."/>
            <person name="Hiller M."/>
            <person name="Vernes S.C."/>
            <person name="Myers E.W."/>
            <person name="Teeling E.C."/>
        </authorList>
    </citation>
    <scope>NUCLEOTIDE SEQUENCE [LARGE SCALE GENOMIC DNA]</scope>
    <source>
        <strain evidence="1">MRouAeg1</strain>
        <tissue evidence="1">Muscle</tissue>
    </source>
</reference>
<protein>
    <submittedName>
        <fullName evidence="1">Short coiled-coil protein</fullName>
    </submittedName>
</protein>
<dbReference type="Proteomes" id="UP000593571">
    <property type="component" value="Unassembled WGS sequence"/>
</dbReference>
<accession>A0A7J8BU54</accession>
<name>A0A7J8BU54_ROUAE</name>
<sequence>MLTWMQLMLKIRWNWRKKRDLLIKCWNSNTHLKISLQE</sequence>
<evidence type="ECO:0000313" key="1">
    <source>
        <dbReference type="EMBL" id="KAF6402393.1"/>
    </source>
</evidence>
<evidence type="ECO:0000313" key="2">
    <source>
        <dbReference type="Proteomes" id="UP000593571"/>
    </source>
</evidence>
<gene>
    <name evidence="1" type="ORF">HJG63_017259</name>
</gene>
<dbReference type="EMBL" id="JACASE010000016">
    <property type="protein sequence ID" value="KAF6402393.1"/>
    <property type="molecule type" value="Genomic_DNA"/>
</dbReference>
<comment type="caution">
    <text evidence="1">The sequence shown here is derived from an EMBL/GenBank/DDBJ whole genome shotgun (WGS) entry which is preliminary data.</text>
</comment>
<proteinExistence type="predicted"/>
<keyword evidence="2" id="KW-1185">Reference proteome</keyword>
<organism evidence="1 2">
    <name type="scientific">Rousettus aegyptiacus</name>
    <name type="common">Egyptian fruit bat</name>
    <name type="synonym">Pteropus aegyptiacus</name>
    <dbReference type="NCBI Taxonomy" id="9407"/>
    <lineage>
        <taxon>Eukaryota</taxon>
        <taxon>Metazoa</taxon>
        <taxon>Chordata</taxon>
        <taxon>Craniata</taxon>
        <taxon>Vertebrata</taxon>
        <taxon>Euteleostomi</taxon>
        <taxon>Mammalia</taxon>
        <taxon>Eutheria</taxon>
        <taxon>Laurasiatheria</taxon>
        <taxon>Chiroptera</taxon>
        <taxon>Yinpterochiroptera</taxon>
        <taxon>Pteropodoidea</taxon>
        <taxon>Pteropodidae</taxon>
        <taxon>Rousettinae</taxon>
        <taxon>Rousettus</taxon>
    </lineage>
</organism>